<reference evidence="16" key="2">
    <citation type="submission" date="2025-08" db="UniProtKB">
        <authorList>
            <consortium name="RefSeq"/>
        </authorList>
    </citation>
    <scope>IDENTIFICATION</scope>
    <source>
        <strain evidence="16">S238N-H82</strain>
        <tissue evidence="16">Testes</tissue>
    </source>
</reference>
<evidence type="ECO:0000256" key="6">
    <source>
        <dbReference type="ARBA" id="ARBA00022801"/>
    </source>
</evidence>
<evidence type="ECO:0000256" key="13">
    <source>
        <dbReference type="ARBA" id="ARBA00047337"/>
    </source>
</evidence>
<keyword evidence="9" id="KW-0966">Cell projection</keyword>
<dbReference type="GO" id="GO:0043197">
    <property type="term" value="C:dendritic spine"/>
    <property type="evidence" value="ECO:0007669"/>
    <property type="project" value="UniProtKB-SubCell"/>
</dbReference>
<evidence type="ECO:0000256" key="11">
    <source>
        <dbReference type="ARBA" id="ARBA00034112"/>
    </source>
</evidence>
<dbReference type="Proteomes" id="UP000001554">
    <property type="component" value="Chromosome 2"/>
</dbReference>
<evidence type="ECO:0000256" key="1">
    <source>
        <dbReference type="ARBA" id="ARBA00004238"/>
    </source>
</evidence>
<evidence type="ECO:0000256" key="9">
    <source>
        <dbReference type="ARBA" id="ARBA00023273"/>
    </source>
</evidence>
<comment type="catalytic activity">
    <reaction evidence="13">
        <text>S-hexadecanoyl-L-cysteinyl-[protein] + H2O = L-cysteinyl-[protein] + hexadecanoate + H(+)</text>
        <dbReference type="Rhea" id="RHEA:19233"/>
        <dbReference type="Rhea" id="RHEA-COMP:10131"/>
        <dbReference type="Rhea" id="RHEA-COMP:11032"/>
        <dbReference type="ChEBI" id="CHEBI:7896"/>
        <dbReference type="ChEBI" id="CHEBI:15377"/>
        <dbReference type="ChEBI" id="CHEBI:15378"/>
        <dbReference type="ChEBI" id="CHEBI:29950"/>
        <dbReference type="ChEBI" id="CHEBI:74151"/>
        <dbReference type="EC" id="3.1.2.22"/>
    </reaction>
</comment>
<dbReference type="SUPFAM" id="SSF53474">
    <property type="entry name" value="alpha/beta-Hydrolases"/>
    <property type="match status" value="1"/>
</dbReference>
<evidence type="ECO:0000256" key="10">
    <source>
        <dbReference type="ARBA" id="ARBA00023288"/>
    </source>
</evidence>
<dbReference type="Pfam" id="PF12146">
    <property type="entry name" value="Hydrolase_4"/>
    <property type="match status" value="1"/>
</dbReference>
<keyword evidence="10" id="KW-0449">Lipoprotein</keyword>
<dbReference type="GO" id="GO:0098839">
    <property type="term" value="C:postsynaptic density membrane"/>
    <property type="evidence" value="ECO:0007669"/>
    <property type="project" value="UniProtKB-SubCell"/>
</dbReference>
<name>A0A9J7HMZ5_BRAFL</name>
<keyword evidence="8" id="KW-0564">Palmitate</keyword>
<accession>A0A9J7HMZ5</accession>
<evidence type="ECO:0000256" key="5">
    <source>
        <dbReference type="ARBA" id="ARBA00022475"/>
    </source>
</evidence>
<evidence type="ECO:0000313" key="16">
    <source>
        <dbReference type="RefSeq" id="XP_035662530.1"/>
    </source>
</evidence>
<dbReference type="GeneID" id="118406546"/>
<dbReference type="Gene3D" id="3.40.50.1820">
    <property type="entry name" value="alpha/beta hydrolase"/>
    <property type="match status" value="1"/>
</dbReference>
<keyword evidence="7" id="KW-0472">Membrane</keyword>
<dbReference type="GO" id="GO:0005886">
    <property type="term" value="C:plasma membrane"/>
    <property type="evidence" value="ECO:0000318"/>
    <property type="project" value="GO_Central"/>
</dbReference>
<reference evidence="15" key="1">
    <citation type="journal article" date="2020" name="Nat. Ecol. Evol.">
        <title>Deeply conserved synteny resolves early events in vertebrate evolution.</title>
        <authorList>
            <person name="Simakov O."/>
            <person name="Marletaz F."/>
            <person name="Yue J.X."/>
            <person name="O'Connell B."/>
            <person name="Jenkins J."/>
            <person name="Brandt A."/>
            <person name="Calef R."/>
            <person name="Tung C.H."/>
            <person name="Huang T.K."/>
            <person name="Schmutz J."/>
            <person name="Satoh N."/>
            <person name="Yu J.K."/>
            <person name="Putnam N.H."/>
            <person name="Green R.E."/>
            <person name="Rokhsar D.S."/>
        </authorList>
    </citation>
    <scope>NUCLEOTIDE SEQUENCE [LARGE SCALE GENOMIC DNA]</scope>
    <source>
        <strain evidence="15">S238N-H82</strain>
    </source>
</reference>
<evidence type="ECO:0000256" key="2">
    <source>
        <dbReference type="ARBA" id="ARBA00004552"/>
    </source>
</evidence>
<proteinExistence type="inferred from homology"/>
<comment type="similarity">
    <text evidence="12">Belongs to the AB hydrolase superfamily. ABHD17 family.</text>
</comment>
<dbReference type="EC" id="3.1.2.22" evidence="4"/>
<dbReference type="InterPro" id="IPR022742">
    <property type="entry name" value="Hydrolase_4"/>
</dbReference>
<keyword evidence="15" id="KW-1185">Reference proteome</keyword>
<comment type="subcellular location">
    <subcellularLocation>
        <location evidence="2">Cell projection</location>
        <location evidence="2">Dendritic spine</location>
    </subcellularLocation>
    <subcellularLocation>
        <location evidence="1">Endosome membrane</location>
        <topology evidence="1">Lipid-anchor</topology>
        <orientation evidence="1">Cytoplasmic side</orientation>
    </subcellularLocation>
    <subcellularLocation>
        <location evidence="11">Postsynaptic density membrane</location>
    </subcellularLocation>
</comment>
<sequence length="288" mass="32119">MNGLSLGELCCLFCCPPCPARIAAKLAFLPPEPTYAFVPDDSGQRFSLHLSERAEWQYTQRELDCIEVFMTRTNRGNRIACMFVRCSPSARYTLLFSHGNAVDLGQMSSFYIGLGTRINCNVFSFDYSGYGVSTGKPSEKNLYADIDAAWHSLRTRYGISPEHIILYGQSIGTVPTIDLASRYECGAVILHSPLMSGMRVAFPDTKRTWCFDAFPSIDKISKVTSPVLVIHGTEDEVIDFSHGLAIYERCPRAVEPPVVEGAGHNDVELYGQYLERLKQFVSTELTQP</sequence>
<protein>
    <recommendedName>
        <fullName evidence="4">palmitoyl-protein hydrolase</fullName>
        <ecNumber evidence="4">3.1.2.22</ecNumber>
    </recommendedName>
</protein>
<dbReference type="OMA" id="TGQASEC"/>
<dbReference type="GO" id="GO:0010008">
    <property type="term" value="C:endosome membrane"/>
    <property type="evidence" value="ECO:0000318"/>
    <property type="project" value="GO_Central"/>
</dbReference>
<organism evidence="15 16">
    <name type="scientific">Branchiostoma floridae</name>
    <name type="common">Florida lancelet</name>
    <name type="synonym">Amphioxus</name>
    <dbReference type="NCBI Taxonomy" id="7739"/>
    <lineage>
        <taxon>Eukaryota</taxon>
        <taxon>Metazoa</taxon>
        <taxon>Chordata</taxon>
        <taxon>Cephalochordata</taxon>
        <taxon>Leptocardii</taxon>
        <taxon>Amphioxiformes</taxon>
        <taxon>Branchiostomatidae</taxon>
        <taxon>Branchiostoma</taxon>
    </lineage>
</organism>
<dbReference type="KEGG" id="bfo:118406546"/>
<gene>
    <name evidence="16" type="primary">LOC118406546</name>
</gene>
<dbReference type="RefSeq" id="XP_035662530.1">
    <property type="nucleotide sequence ID" value="XM_035806637.1"/>
</dbReference>
<evidence type="ECO:0000259" key="14">
    <source>
        <dbReference type="Pfam" id="PF12146"/>
    </source>
</evidence>
<dbReference type="InterPro" id="IPR029058">
    <property type="entry name" value="AB_hydrolase_fold"/>
</dbReference>
<evidence type="ECO:0000256" key="7">
    <source>
        <dbReference type="ARBA" id="ARBA00023136"/>
    </source>
</evidence>
<dbReference type="GO" id="GO:0008474">
    <property type="term" value="F:palmitoyl-(protein) hydrolase activity"/>
    <property type="evidence" value="ECO:0000318"/>
    <property type="project" value="GO_Central"/>
</dbReference>
<dbReference type="AlphaFoldDB" id="A0A9J7HMZ5"/>
<evidence type="ECO:0000256" key="4">
    <source>
        <dbReference type="ARBA" id="ARBA00012423"/>
    </source>
</evidence>
<evidence type="ECO:0000256" key="8">
    <source>
        <dbReference type="ARBA" id="ARBA00023139"/>
    </source>
</evidence>
<keyword evidence="6" id="KW-0378">Hydrolase</keyword>
<dbReference type="PANTHER" id="PTHR12277:SF81">
    <property type="entry name" value="PROTEIN ABHD13"/>
    <property type="match status" value="1"/>
</dbReference>
<dbReference type="FunFam" id="3.40.50.1820:FF:000008">
    <property type="entry name" value="Alpha/beta hydrolase domain-containing protein 17B"/>
    <property type="match status" value="1"/>
</dbReference>
<dbReference type="OrthoDB" id="446723at2759"/>
<keyword evidence="5" id="KW-1003">Cell membrane</keyword>
<evidence type="ECO:0000313" key="15">
    <source>
        <dbReference type="Proteomes" id="UP000001554"/>
    </source>
</evidence>
<comment type="similarity">
    <text evidence="3">Belongs to the serine esterase family.</text>
</comment>
<dbReference type="PANTHER" id="PTHR12277">
    <property type="entry name" value="ALPHA/BETA HYDROLASE DOMAIN-CONTAINING PROTEIN"/>
    <property type="match status" value="1"/>
</dbReference>
<evidence type="ECO:0000256" key="3">
    <source>
        <dbReference type="ARBA" id="ARBA00006584"/>
    </source>
</evidence>
<evidence type="ECO:0000256" key="12">
    <source>
        <dbReference type="ARBA" id="ARBA00038397"/>
    </source>
</evidence>
<feature type="domain" description="Serine aminopeptidase S33" evidence="14">
    <location>
        <begin position="90"/>
        <end position="197"/>
    </location>
</feature>